<organism evidence="1 2">
    <name type="scientific">Desulfocucumis palustris</name>
    <dbReference type="NCBI Taxonomy" id="1898651"/>
    <lineage>
        <taxon>Bacteria</taxon>
        <taxon>Bacillati</taxon>
        <taxon>Bacillota</taxon>
        <taxon>Clostridia</taxon>
        <taxon>Eubacteriales</taxon>
        <taxon>Desulfocucumaceae</taxon>
        <taxon>Desulfocucumis</taxon>
    </lineage>
</organism>
<dbReference type="AlphaFoldDB" id="A0A2L2XDI0"/>
<proteinExistence type="predicted"/>
<comment type="caution">
    <text evidence="1">The sequence shown here is derived from an EMBL/GenBank/DDBJ whole genome shotgun (WGS) entry which is preliminary data.</text>
</comment>
<gene>
    <name evidence="1" type="ORF">DCCM_0065</name>
</gene>
<evidence type="ECO:0000313" key="2">
    <source>
        <dbReference type="Proteomes" id="UP000239549"/>
    </source>
</evidence>
<dbReference type="EMBL" id="BFAV01000003">
    <property type="protein sequence ID" value="GBF31881.1"/>
    <property type="molecule type" value="Genomic_DNA"/>
</dbReference>
<accession>A0A2L2XDI0</accession>
<evidence type="ECO:0000313" key="1">
    <source>
        <dbReference type="EMBL" id="GBF31881.1"/>
    </source>
</evidence>
<reference evidence="2" key="1">
    <citation type="submission" date="2018-02" db="EMBL/GenBank/DDBJ databases">
        <title>Genome sequence of Desulfocucumis palustris strain NAW-5.</title>
        <authorList>
            <person name="Watanabe M."/>
            <person name="Kojima H."/>
            <person name="Fukui M."/>
        </authorList>
    </citation>
    <scope>NUCLEOTIDE SEQUENCE [LARGE SCALE GENOMIC DNA]</scope>
    <source>
        <strain evidence="2">NAW-5</strain>
    </source>
</reference>
<keyword evidence="2" id="KW-1185">Reference proteome</keyword>
<protein>
    <submittedName>
        <fullName evidence="1">Uncharacterized protein</fullName>
    </submittedName>
</protein>
<sequence>MLFADVKKKWGLFFLIIDINPAGTAFPLAEWQLPLDLKGDI</sequence>
<dbReference type="Proteomes" id="UP000239549">
    <property type="component" value="Unassembled WGS sequence"/>
</dbReference>
<name>A0A2L2XDI0_9FIRM</name>